<evidence type="ECO:0000313" key="3">
    <source>
        <dbReference type="Proteomes" id="UP001066276"/>
    </source>
</evidence>
<reference evidence="2" key="1">
    <citation type="journal article" date="2022" name="bioRxiv">
        <title>Sequencing and chromosome-scale assembly of the giantPleurodeles waltlgenome.</title>
        <authorList>
            <person name="Brown T."/>
            <person name="Elewa A."/>
            <person name="Iarovenko S."/>
            <person name="Subramanian E."/>
            <person name="Araus A.J."/>
            <person name="Petzold A."/>
            <person name="Susuki M."/>
            <person name="Suzuki K.-i.T."/>
            <person name="Hayashi T."/>
            <person name="Toyoda A."/>
            <person name="Oliveira C."/>
            <person name="Osipova E."/>
            <person name="Leigh N.D."/>
            <person name="Simon A."/>
            <person name="Yun M.H."/>
        </authorList>
    </citation>
    <scope>NUCLEOTIDE SEQUENCE</scope>
    <source>
        <strain evidence="2">20211129_DDA</strain>
        <tissue evidence="2">Liver</tissue>
    </source>
</reference>
<dbReference type="AlphaFoldDB" id="A0AAV7N074"/>
<accession>A0AAV7N074</accession>
<dbReference type="EMBL" id="JANPWB010000013">
    <property type="protein sequence ID" value="KAJ1109418.1"/>
    <property type="molecule type" value="Genomic_DNA"/>
</dbReference>
<gene>
    <name evidence="2" type="ORF">NDU88_006779</name>
</gene>
<feature type="compositionally biased region" description="Basic and acidic residues" evidence="1">
    <location>
        <begin position="72"/>
        <end position="81"/>
    </location>
</feature>
<dbReference type="Proteomes" id="UP001066276">
    <property type="component" value="Chromosome 9"/>
</dbReference>
<keyword evidence="3" id="KW-1185">Reference proteome</keyword>
<comment type="caution">
    <text evidence="2">The sequence shown here is derived from an EMBL/GenBank/DDBJ whole genome shotgun (WGS) entry which is preliminary data.</text>
</comment>
<evidence type="ECO:0000313" key="2">
    <source>
        <dbReference type="EMBL" id="KAJ1109418.1"/>
    </source>
</evidence>
<organism evidence="2 3">
    <name type="scientific">Pleurodeles waltl</name>
    <name type="common">Iberian ribbed newt</name>
    <dbReference type="NCBI Taxonomy" id="8319"/>
    <lineage>
        <taxon>Eukaryota</taxon>
        <taxon>Metazoa</taxon>
        <taxon>Chordata</taxon>
        <taxon>Craniata</taxon>
        <taxon>Vertebrata</taxon>
        <taxon>Euteleostomi</taxon>
        <taxon>Amphibia</taxon>
        <taxon>Batrachia</taxon>
        <taxon>Caudata</taxon>
        <taxon>Salamandroidea</taxon>
        <taxon>Salamandridae</taxon>
        <taxon>Pleurodelinae</taxon>
        <taxon>Pleurodeles</taxon>
    </lineage>
</organism>
<feature type="region of interest" description="Disordered" evidence="1">
    <location>
        <begin position="66"/>
        <end position="93"/>
    </location>
</feature>
<protein>
    <submittedName>
        <fullName evidence="2">Uncharacterized protein</fullName>
    </submittedName>
</protein>
<proteinExistence type="predicted"/>
<sequence length="135" mass="14542">MAVLPGGFYNTGDSYGAKGWSRAALELRQSPRAAEHVPLQGSGGRVSTSWKTVLEDVRGVGEAVEATGGGVRRQDVGERARAPGTEEGERQEKVGNCSNLEVAERTDLMREPIVKSDMVQARQMRQMLATGEVVN</sequence>
<evidence type="ECO:0000256" key="1">
    <source>
        <dbReference type="SAM" id="MobiDB-lite"/>
    </source>
</evidence>
<name>A0AAV7N074_PLEWA</name>